<evidence type="ECO:0000256" key="3">
    <source>
        <dbReference type="ARBA" id="ARBA00074895"/>
    </source>
</evidence>
<feature type="region of interest" description="Disordered" evidence="4">
    <location>
        <begin position="302"/>
        <end position="348"/>
    </location>
</feature>
<evidence type="ECO:0000313" key="7">
    <source>
        <dbReference type="EMBL" id="WBW73655.1"/>
    </source>
</evidence>
<dbReference type="RefSeq" id="XP_056037898.1">
    <property type="nucleotide sequence ID" value="XM_056182238.1"/>
</dbReference>
<organism evidence="7 8">
    <name type="scientific">Schizosaccharomyces osmophilus</name>
    <dbReference type="NCBI Taxonomy" id="2545709"/>
    <lineage>
        <taxon>Eukaryota</taxon>
        <taxon>Fungi</taxon>
        <taxon>Dikarya</taxon>
        <taxon>Ascomycota</taxon>
        <taxon>Taphrinomycotina</taxon>
        <taxon>Schizosaccharomycetes</taxon>
        <taxon>Schizosaccharomycetales</taxon>
        <taxon>Schizosaccharomycetaceae</taxon>
        <taxon>Schizosaccharomyces</taxon>
    </lineage>
</organism>
<dbReference type="GO" id="GO:0006511">
    <property type="term" value="P:ubiquitin-dependent protein catabolic process"/>
    <property type="evidence" value="ECO:0007669"/>
    <property type="project" value="InterPro"/>
</dbReference>
<dbReference type="Proteomes" id="UP001212411">
    <property type="component" value="Chromosome 2"/>
</dbReference>
<dbReference type="PANTHER" id="PTHR12555:SF13">
    <property type="entry name" value="UBIQUITIN RECOGNITION FACTOR IN ER-ASSOCIATED DEGRADATION PROTEIN 1"/>
    <property type="match status" value="1"/>
</dbReference>
<proteinExistence type="inferred from homology"/>
<keyword evidence="7" id="KW-0436">Ligase</keyword>
<dbReference type="AlphaFoldDB" id="A0AAF0AX23"/>
<dbReference type="GO" id="GO:0016874">
    <property type="term" value="F:ligase activity"/>
    <property type="evidence" value="ECO:0007669"/>
    <property type="project" value="UniProtKB-KW"/>
</dbReference>
<dbReference type="GO" id="GO:0036503">
    <property type="term" value="P:ERAD pathway"/>
    <property type="evidence" value="ECO:0007669"/>
    <property type="project" value="TreeGrafter"/>
</dbReference>
<dbReference type="Pfam" id="PF03152">
    <property type="entry name" value="UFD1_N1"/>
    <property type="match status" value="1"/>
</dbReference>
<dbReference type="Pfam" id="PF24842">
    <property type="entry name" value="UFD1_N2"/>
    <property type="match status" value="1"/>
</dbReference>
<keyword evidence="2" id="KW-0833">Ubl conjugation pathway</keyword>
<evidence type="ECO:0000256" key="2">
    <source>
        <dbReference type="ARBA" id="ARBA00022786"/>
    </source>
</evidence>
<dbReference type="PANTHER" id="PTHR12555">
    <property type="entry name" value="UBIQUITIN FUSION DEGRADATON PROTEIN 1"/>
    <property type="match status" value="1"/>
</dbReference>
<dbReference type="KEGG" id="som:SOMG_03448"/>
<feature type="domain" description="Ubiquitin fusion degradation protein UFD1 N-terminal subdomain 2" evidence="6">
    <location>
        <begin position="130"/>
        <end position="208"/>
    </location>
</feature>
<dbReference type="InterPro" id="IPR055417">
    <property type="entry name" value="UFD1_N1"/>
</dbReference>
<dbReference type="GeneID" id="80876927"/>
<dbReference type="EMBL" id="CP115612">
    <property type="protein sequence ID" value="WBW73655.1"/>
    <property type="molecule type" value="Genomic_DNA"/>
</dbReference>
<dbReference type="InterPro" id="IPR042299">
    <property type="entry name" value="Ufd1-like_Nn"/>
</dbReference>
<dbReference type="Gene3D" id="3.10.330.10">
    <property type="match status" value="1"/>
</dbReference>
<protein>
    <recommendedName>
        <fullName evidence="3">Ubiquitin fusion degradation protein 1</fullName>
    </recommendedName>
</protein>
<feature type="domain" description="Ubiquitin fusion degradation protein UFD1 N-terminal subdomain 1" evidence="5">
    <location>
        <begin position="31"/>
        <end position="128"/>
    </location>
</feature>
<accession>A0AAF0AX23</accession>
<evidence type="ECO:0000259" key="6">
    <source>
        <dbReference type="Pfam" id="PF24842"/>
    </source>
</evidence>
<dbReference type="GO" id="GO:0031593">
    <property type="term" value="F:polyubiquitin modification-dependent protein binding"/>
    <property type="evidence" value="ECO:0007669"/>
    <property type="project" value="TreeGrafter"/>
</dbReference>
<gene>
    <name evidence="7" type="primary">ufd1</name>
    <name evidence="7" type="ORF">SOMG_03448</name>
</gene>
<dbReference type="GO" id="GO:0034098">
    <property type="term" value="C:VCP-NPL4-UFD1 AAA ATPase complex"/>
    <property type="evidence" value="ECO:0007669"/>
    <property type="project" value="TreeGrafter"/>
</dbReference>
<dbReference type="InterPro" id="IPR004854">
    <property type="entry name" value="Ufd1-like"/>
</dbReference>
<feature type="compositionally biased region" description="Polar residues" evidence="4">
    <location>
        <begin position="333"/>
        <end position="348"/>
    </location>
</feature>
<dbReference type="Gene3D" id="2.40.40.50">
    <property type="entry name" value="Ubiquitin fusion degradation protein UFD1, N-terminal domain"/>
    <property type="match status" value="1"/>
</dbReference>
<evidence type="ECO:0000256" key="1">
    <source>
        <dbReference type="ARBA" id="ARBA00006043"/>
    </source>
</evidence>
<dbReference type="GO" id="GO:0032182">
    <property type="term" value="F:ubiquitin-like protein binding"/>
    <property type="evidence" value="ECO:0007669"/>
    <property type="project" value="UniProtKB-ARBA"/>
</dbReference>
<evidence type="ECO:0000313" key="8">
    <source>
        <dbReference type="Proteomes" id="UP001212411"/>
    </source>
</evidence>
<evidence type="ECO:0000256" key="4">
    <source>
        <dbReference type="SAM" id="MobiDB-lite"/>
    </source>
</evidence>
<dbReference type="InterPro" id="IPR055418">
    <property type="entry name" value="UFD1_N2"/>
</dbReference>
<keyword evidence="8" id="KW-1185">Reference proteome</keyword>
<feature type="compositionally biased region" description="Polar residues" evidence="4">
    <location>
        <begin position="243"/>
        <end position="256"/>
    </location>
</feature>
<dbReference type="FunFam" id="2.40.40.50:FF:000001">
    <property type="entry name" value="Ubiquitin fusion degradation protein 1 homolog"/>
    <property type="match status" value="1"/>
</dbReference>
<name>A0AAF0AX23_9SCHI</name>
<reference evidence="7 8" key="1">
    <citation type="journal article" date="2023" name="G3 (Bethesda)">
        <title>A high-quality reference genome for the fission yeast Schizosaccharomyces osmophilus.</title>
        <authorList>
            <person name="Jia G.S."/>
            <person name="Zhang W.C."/>
            <person name="Liang Y."/>
            <person name="Liu X.H."/>
            <person name="Rhind N."/>
            <person name="Pidoux A."/>
            <person name="Brysch-Herzberg M."/>
            <person name="Du L.L."/>
        </authorList>
    </citation>
    <scope>NUCLEOTIDE SEQUENCE [LARGE SCALE GENOMIC DNA]</scope>
    <source>
        <strain evidence="7 8">CBS 15793</strain>
    </source>
</reference>
<sequence length="348" mass="38884">MFGGGFFSEDYNGLSMMSHLRSAFEDPNQKFDAHYRCYPAGMMPGEKGINVNYGGKVILPPSALEKLSRLNVSYPMLFEFENAAAEKKTHGGVLEFIAEEGRVYFPYWMMSTLDLEPGDIVHVVNTDISQGSFVRLQPQSVNFLDISDHRAVLESALRNFSTLTRNDIFEILYNGEIFRIKVIDVQPDDSRGVVSVIETDLVVDFETPVGYEEHLQEKEKERVASIKGTMVNRIKYNDLVKQGQASTMKGTGSKLNGKQIEEKEPSEVDNLSNLEEQECPAPLNLPIGVYFFGYPYKPPVGSEENVPEKQPHTFHGAGNSLRSSRNAEKGQGKKSTSGLKNNPINVDI</sequence>
<comment type="similarity">
    <text evidence="1">Belongs to the UFD1 family.</text>
</comment>
<feature type="region of interest" description="Disordered" evidence="4">
    <location>
        <begin position="243"/>
        <end position="268"/>
    </location>
</feature>
<evidence type="ECO:0000259" key="5">
    <source>
        <dbReference type="Pfam" id="PF03152"/>
    </source>
</evidence>